<accession>A0ABM9PCE5</accession>
<dbReference type="PANTHER" id="PTHR43415">
    <property type="entry name" value="SPERMIDINE N(1)-ACETYLTRANSFERASE"/>
    <property type="match status" value="1"/>
</dbReference>
<dbReference type="InterPro" id="IPR000182">
    <property type="entry name" value="GNAT_dom"/>
</dbReference>
<dbReference type="SUPFAM" id="SSF55729">
    <property type="entry name" value="Acyl-CoA N-acyltransferases (Nat)"/>
    <property type="match status" value="1"/>
</dbReference>
<reference evidence="2 3" key="1">
    <citation type="submission" date="2024-05" db="EMBL/GenBank/DDBJ databases">
        <authorList>
            <person name="Duchaud E."/>
        </authorList>
    </citation>
    <scope>NUCLEOTIDE SEQUENCE [LARGE SCALE GENOMIC DNA]</scope>
    <source>
        <strain evidence="2">Ena-SAMPLE-TAB-13-05-2024-13:56:06:370-140308</strain>
    </source>
</reference>
<gene>
    <name evidence="2" type="ORF">T190423A01A_30289</name>
</gene>
<dbReference type="EMBL" id="CAXJIO010000012">
    <property type="protein sequence ID" value="CAL2103175.1"/>
    <property type="molecule type" value="Genomic_DNA"/>
</dbReference>
<evidence type="ECO:0000313" key="2">
    <source>
        <dbReference type="EMBL" id="CAL2103175.1"/>
    </source>
</evidence>
<proteinExistence type="predicted"/>
<protein>
    <submittedName>
        <fullName evidence="2">Protein N-acetyltransferase, RimJ/RimL family</fullName>
    </submittedName>
</protein>
<organism evidence="2 3">
    <name type="scientific">Tenacibaculum polynesiense</name>
    <dbReference type="NCBI Taxonomy" id="3137857"/>
    <lineage>
        <taxon>Bacteria</taxon>
        <taxon>Pseudomonadati</taxon>
        <taxon>Bacteroidota</taxon>
        <taxon>Flavobacteriia</taxon>
        <taxon>Flavobacteriales</taxon>
        <taxon>Flavobacteriaceae</taxon>
        <taxon>Tenacibaculum</taxon>
    </lineage>
</organism>
<dbReference type="Pfam" id="PF13302">
    <property type="entry name" value="Acetyltransf_3"/>
    <property type="match status" value="1"/>
</dbReference>
<sequence>MIIATGNTIVLRDWLDTDFLTYKNWHHQKFEWTKLNGPYYPIKSLAELDKEIEYLKIDSKKKKRIVIADKNTNHLIGTVSWYWQSEETHWISVGLAIFDNSFWGKGIGQEALALWTSYLFSIFPKIVRLDLRTWSGNMGMIKLAEKLGFKKEAIFRKARIVNGAYYDALAYGILRDEWKNR</sequence>
<dbReference type="PROSITE" id="PS51186">
    <property type="entry name" value="GNAT"/>
    <property type="match status" value="1"/>
</dbReference>
<dbReference type="Gene3D" id="3.40.630.30">
    <property type="match status" value="1"/>
</dbReference>
<dbReference type="InterPro" id="IPR016181">
    <property type="entry name" value="Acyl_CoA_acyltransferase"/>
</dbReference>
<evidence type="ECO:0000313" key="3">
    <source>
        <dbReference type="Proteomes" id="UP001497527"/>
    </source>
</evidence>
<dbReference type="Proteomes" id="UP001497527">
    <property type="component" value="Unassembled WGS sequence"/>
</dbReference>
<feature type="domain" description="N-acetyltransferase" evidence="1">
    <location>
        <begin position="9"/>
        <end position="172"/>
    </location>
</feature>
<comment type="caution">
    <text evidence="2">The sequence shown here is derived from an EMBL/GenBank/DDBJ whole genome shotgun (WGS) entry which is preliminary data.</text>
</comment>
<dbReference type="PANTHER" id="PTHR43415:SF4">
    <property type="entry name" value="N-ACETYLTRANSFERASE DOMAIN-CONTAINING PROTEIN"/>
    <property type="match status" value="1"/>
</dbReference>
<keyword evidence="3" id="KW-1185">Reference proteome</keyword>
<dbReference type="RefSeq" id="WP_348717214.1">
    <property type="nucleotide sequence ID" value="NZ_CAXJIO010000012.1"/>
</dbReference>
<name>A0ABM9PCE5_9FLAO</name>
<evidence type="ECO:0000259" key="1">
    <source>
        <dbReference type="PROSITE" id="PS51186"/>
    </source>
</evidence>